<dbReference type="SUPFAM" id="SSF46785">
    <property type="entry name" value="Winged helix' DNA-binding domain"/>
    <property type="match status" value="1"/>
</dbReference>
<protein>
    <submittedName>
        <fullName evidence="6">Putative RuBisCO transcriptional regulator</fullName>
    </submittedName>
</protein>
<dbReference type="PROSITE" id="PS50931">
    <property type="entry name" value="HTH_LYSR"/>
    <property type="match status" value="1"/>
</dbReference>
<reference evidence="7" key="1">
    <citation type="submission" date="2018-05" db="EMBL/GenBank/DDBJ databases">
        <title>Pseudarcicella sp. HME7025 Genome sequencing and assembly.</title>
        <authorList>
            <person name="Kim H."/>
            <person name="Kang H."/>
            <person name="Joh K."/>
        </authorList>
    </citation>
    <scope>NUCLEOTIDE SEQUENCE [LARGE SCALE GENOMIC DNA]</scope>
    <source>
        <strain evidence="7">HME7025</strain>
    </source>
</reference>
<name>A0A2S2DYP6_9BACT</name>
<dbReference type="SUPFAM" id="SSF53850">
    <property type="entry name" value="Periplasmic binding protein-like II"/>
    <property type="match status" value="1"/>
</dbReference>
<sequence length="303" mass="34396">MNYTLNQLQIFVKVAQTKSITRASEELNLTQPAVSIQIKNFQSQFELPLIEIVGKKVYLTDFGKEIATSAEEIIEQVYAINYKMRAFQGQLFGRLKISIVSTGKYVIPYFLTDFLKENQGVELSMDVTNRGKVIESLKNNEVDFSLVSLPIDGDQYDYMDLLSNELFLVGNPELVAQNPAFNQNQLPSNLPIIFREPGSGTRMTMESFLENQEIHVVKKIELMSNEAVKQAVIAGLGYSIMPIIGIKNELQNGSLVIIPQKGLPITTQWKLVWNHGKKHSPVAKAFLQYVMEHKDRISQKYFK</sequence>
<evidence type="ECO:0000259" key="5">
    <source>
        <dbReference type="PROSITE" id="PS50931"/>
    </source>
</evidence>
<dbReference type="InterPro" id="IPR000847">
    <property type="entry name" value="LysR_HTH_N"/>
</dbReference>
<dbReference type="Pfam" id="PF03466">
    <property type="entry name" value="LysR_substrate"/>
    <property type="match status" value="1"/>
</dbReference>
<dbReference type="EMBL" id="CP029346">
    <property type="protein sequence ID" value="AWL10506.1"/>
    <property type="molecule type" value="Genomic_DNA"/>
</dbReference>
<dbReference type="GO" id="GO:0003700">
    <property type="term" value="F:DNA-binding transcription factor activity"/>
    <property type="evidence" value="ECO:0007669"/>
    <property type="project" value="InterPro"/>
</dbReference>
<dbReference type="GO" id="GO:0000976">
    <property type="term" value="F:transcription cis-regulatory region binding"/>
    <property type="evidence" value="ECO:0007669"/>
    <property type="project" value="TreeGrafter"/>
</dbReference>
<dbReference type="AlphaFoldDB" id="A0A2S2DYP6"/>
<keyword evidence="7" id="KW-1185">Reference proteome</keyword>
<dbReference type="OrthoDB" id="9785745at2"/>
<dbReference type="PANTHER" id="PTHR30126">
    <property type="entry name" value="HTH-TYPE TRANSCRIPTIONAL REGULATOR"/>
    <property type="match status" value="1"/>
</dbReference>
<dbReference type="RefSeq" id="WP_109324825.1">
    <property type="nucleotide sequence ID" value="NZ_CP029346.1"/>
</dbReference>
<dbReference type="Gene3D" id="3.40.190.290">
    <property type="match status" value="1"/>
</dbReference>
<feature type="domain" description="HTH lysR-type" evidence="5">
    <location>
        <begin position="1"/>
        <end position="60"/>
    </location>
</feature>
<dbReference type="InterPro" id="IPR036388">
    <property type="entry name" value="WH-like_DNA-bd_sf"/>
</dbReference>
<keyword evidence="3" id="KW-0238">DNA-binding</keyword>
<accession>A0A2S2DYP6</accession>
<gene>
    <name evidence="6" type="ORF">HME7025_02666</name>
</gene>
<evidence type="ECO:0000256" key="2">
    <source>
        <dbReference type="ARBA" id="ARBA00023015"/>
    </source>
</evidence>
<evidence type="ECO:0000313" key="6">
    <source>
        <dbReference type="EMBL" id="AWL10506.1"/>
    </source>
</evidence>
<dbReference type="InterPro" id="IPR005119">
    <property type="entry name" value="LysR_subst-bd"/>
</dbReference>
<organism evidence="6 7">
    <name type="scientific">Aquirufa nivalisilvae</name>
    <dbReference type="NCBI Taxonomy" id="2516557"/>
    <lineage>
        <taxon>Bacteria</taxon>
        <taxon>Pseudomonadati</taxon>
        <taxon>Bacteroidota</taxon>
        <taxon>Cytophagia</taxon>
        <taxon>Cytophagales</taxon>
        <taxon>Flectobacillaceae</taxon>
        <taxon>Aquirufa</taxon>
    </lineage>
</organism>
<dbReference type="InterPro" id="IPR036390">
    <property type="entry name" value="WH_DNA-bd_sf"/>
</dbReference>
<dbReference type="Proteomes" id="UP000245468">
    <property type="component" value="Chromosome"/>
</dbReference>
<evidence type="ECO:0000256" key="3">
    <source>
        <dbReference type="ARBA" id="ARBA00023125"/>
    </source>
</evidence>
<dbReference type="Gene3D" id="1.10.10.10">
    <property type="entry name" value="Winged helix-like DNA-binding domain superfamily/Winged helix DNA-binding domain"/>
    <property type="match status" value="1"/>
</dbReference>
<dbReference type="KEGG" id="psez:HME7025_02666"/>
<dbReference type="Pfam" id="PF00126">
    <property type="entry name" value="HTH_1"/>
    <property type="match status" value="1"/>
</dbReference>
<evidence type="ECO:0000256" key="1">
    <source>
        <dbReference type="ARBA" id="ARBA00009437"/>
    </source>
</evidence>
<evidence type="ECO:0000313" key="7">
    <source>
        <dbReference type="Proteomes" id="UP000245468"/>
    </source>
</evidence>
<keyword evidence="2" id="KW-0805">Transcription regulation</keyword>
<proteinExistence type="inferred from homology"/>
<comment type="similarity">
    <text evidence="1">Belongs to the LysR transcriptional regulatory family.</text>
</comment>
<keyword evidence="4" id="KW-0804">Transcription</keyword>
<dbReference type="PANTHER" id="PTHR30126:SF5">
    <property type="entry name" value="HTH-TYPE TRANSCRIPTIONAL ACTIVATOR CMPR"/>
    <property type="match status" value="1"/>
</dbReference>
<evidence type="ECO:0000256" key="4">
    <source>
        <dbReference type="ARBA" id="ARBA00023163"/>
    </source>
</evidence>